<dbReference type="PANTHER" id="PTHR10046">
    <property type="entry name" value="ATP DEPENDENT LON PROTEASE FAMILY MEMBER"/>
    <property type="match status" value="1"/>
</dbReference>
<comment type="induction">
    <text evidence="9">By heat shock.</text>
</comment>
<dbReference type="GO" id="GO:0006515">
    <property type="term" value="P:protein quality control for misfolded or incompletely synthesized proteins"/>
    <property type="evidence" value="ECO:0007669"/>
    <property type="project" value="UniProtKB-UniRule"/>
</dbReference>
<dbReference type="InterPro" id="IPR020568">
    <property type="entry name" value="Ribosomal_Su5_D2-typ_SF"/>
</dbReference>
<dbReference type="InterPro" id="IPR014721">
    <property type="entry name" value="Ribsml_uS5_D2-typ_fold_subgr"/>
</dbReference>
<dbReference type="Gene3D" id="1.20.58.1480">
    <property type="match status" value="1"/>
</dbReference>
<evidence type="ECO:0000256" key="5">
    <source>
        <dbReference type="ARBA" id="ARBA00022801"/>
    </source>
</evidence>
<comment type="caution">
    <text evidence="18">The sequence shown here is derived from an EMBL/GenBank/DDBJ whole genome shotgun (WGS) entry which is preliminary data.</text>
</comment>
<dbReference type="InterPro" id="IPR027417">
    <property type="entry name" value="P-loop_NTPase"/>
</dbReference>
<organism evidence="18 19">
    <name type="scientific">Rubricoccus marinus</name>
    <dbReference type="NCBI Taxonomy" id="716817"/>
    <lineage>
        <taxon>Bacteria</taxon>
        <taxon>Pseudomonadati</taxon>
        <taxon>Rhodothermota</taxon>
        <taxon>Rhodothermia</taxon>
        <taxon>Rhodothermales</taxon>
        <taxon>Rubricoccaceae</taxon>
        <taxon>Rubricoccus</taxon>
    </lineage>
</organism>
<dbReference type="GO" id="GO:0004176">
    <property type="term" value="F:ATP-dependent peptidase activity"/>
    <property type="evidence" value="ECO:0007669"/>
    <property type="project" value="UniProtKB-UniRule"/>
</dbReference>
<dbReference type="OrthoDB" id="9803599at2"/>
<reference evidence="18 19" key="1">
    <citation type="submission" date="2016-11" db="EMBL/GenBank/DDBJ databases">
        <title>Study of marine rhodopsin-containing bacteria.</title>
        <authorList>
            <person name="Yoshizawa S."/>
            <person name="Kumagai Y."/>
            <person name="Kogure K."/>
        </authorList>
    </citation>
    <scope>NUCLEOTIDE SEQUENCE [LARGE SCALE GENOMIC DNA]</scope>
    <source>
        <strain evidence="18 19">SG-29</strain>
    </source>
</reference>
<comment type="subunit">
    <text evidence="9 10">Homohexamer. Organized in a ring with a central cavity.</text>
</comment>
<dbReference type="PROSITE" id="PS51786">
    <property type="entry name" value="LON_PROTEOLYTIC"/>
    <property type="match status" value="1"/>
</dbReference>
<evidence type="ECO:0000256" key="10">
    <source>
        <dbReference type="PIRNR" id="PIRNR001174"/>
    </source>
</evidence>
<dbReference type="InterPro" id="IPR054594">
    <property type="entry name" value="Lon_lid"/>
</dbReference>
<feature type="domain" description="Lon proteolytic" evidence="16">
    <location>
        <begin position="630"/>
        <end position="811"/>
    </location>
</feature>
<dbReference type="InterPro" id="IPR004815">
    <property type="entry name" value="Lon_bac/euk-typ"/>
</dbReference>
<dbReference type="GO" id="GO:0043565">
    <property type="term" value="F:sequence-specific DNA binding"/>
    <property type="evidence" value="ECO:0007669"/>
    <property type="project" value="UniProtKB-UniRule"/>
</dbReference>
<protein>
    <recommendedName>
        <fullName evidence="9 10">Lon protease</fullName>
        <ecNumber evidence="9 10">3.4.21.53</ecNumber>
    </recommendedName>
    <alternativeName>
        <fullName evidence="9">ATP-dependent protease La</fullName>
    </alternativeName>
</protein>
<dbReference type="PIRSF" id="PIRSF001174">
    <property type="entry name" value="Lon_proteas"/>
    <property type="match status" value="1"/>
</dbReference>
<dbReference type="Pfam" id="PF22667">
    <property type="entry name" value="Lon_lid"/>
    <property type="match status" value="1"/>
</dbReference>
<dbReference type="SUPFAM" id="SSF88697">
    <property type="entry name" value="PUA domain-like"/>
    <property type="match status" value="1"/>
</dbReference>
<name>A0A259U0V4_9BACT</name>
<dbReference type="InterPro" id="IPR008268">
    <property type="entry name" value="Peptidase_S16_AS"/>
</dbReference>
<evidence type="ECO:0000259" key="17">
    <source>
        <dbReference type="PROSITE" id="PS51787"/>
    </source>
</evidence>
<keyword evidence="19" id="KW-1185">Reference proteome</keyword>
<dbReference type="InterPro" id="IPR003959">
    <property type="entry name" value="ATPase_AAA_core"/>
</dbReference>
<keyword evidence="6 9" id="KW-0720">Serine protease</keyword>
<dbReference type="PRINTS" id="PR00830">
    <property type="entry name" value="ENDOLAPTASE"/>
</dbReference>
<dbReference type="Pfam" id="PF02190">
    <property type="entry name" value="LON_substr_bdg"/>
    <property type="match status" value="1"/>
</dbReference>
<dbReference type="AlphaFoldDB" id="A0A259U0V4"/>
<dbReference type="CDD" id="cd19500">
    <property type="entry name" value="RecA-like_Lon"/>
    <property type="match status" value="1"/>
</dbReference>
<dbReference type="EC" id="3.4.21.53" evidence="9 10"/>
<dbReference type="GO" id="GO:0034605">
    <property type="term" value="P:cellular response to heat"/>
    <property type="evidence" value="ECO:0007669"/>
    <property type="project" value="UniProtKB-UniRule"/>
</dbReference>
<dbReference type="RefSeq" id="WP_094549208.1">
    <property type="nucleotide sequence ID" value="NZ_MQWB01000001.1"/>
</dbReference>
<dbReference type="Gene3D" id="3.40.50.300">
    <property type="entry name" value="P-loop containing nucleotide triphosphate hydrolases"/>
    <property type="match status" value="1"/>
</dbReference>
<keyword evidence="5 9" id="KW-0378">Hydrolase</keyword>
<dbReference type="InterPro" id="IPR027543">
    <property type="entry name" value="Lon_bac"/>
</dbReference>
<dbReference type="PROSITE" id="PS01046">
    <property type="entry name" value="LON_SER"/>
    <property type="match status" value="1"/>
</dbReference>
<evidence type="ECO:0000256" key="11">
    <source>
        <dbReference type="PIRSR" id="PIRSR001174-1"/>
    </source>
</evidence>
<dbReference type="InterPro" id="IPR027065">
    <property type="entry name" value="Lon_Prtase"/>
</dbReference>
<dbReference type="GO" id="GO:0004252">
    <property type="term" value="F:serine-type endopeptidase activity"/>
    <property type="evidence" value="ECO:0007669"/>
    <property type="project" value="UniProtKB-UniRule"/>
</dbReference>
<dbReference type="GO" id="GO:0016887">
    <property type="term" value="F:ATP hydrolysis activity"/>
    <property type="evidence" value="ECO:0007669"/>
    <property type="project" value="UniProtKB-UniRule"/>
</dbReference>
<dbReference type="Gene3D" id="1.20.5.5270">
    <property type="match status" value="1"/>
</dbReference>
<dbReference type="Gene3D" id="3.30.230.10">
    <property type="match status" value="1"/>
</dbReference>
<evidence type="ECO:0000256" key="7">
    <source>
        <dbReference type="ARBA" id="ARBA00022840"/>
    </source>
</evidence>
<evidence type="ECO:0000256" key="12">
    <source>
        <dbReference type="PIRSR" id="PIRSR001174-2"/>
    </source>
</evidence>
<dbReference type="Proteomes" id="UP000216446">
    <property type="component" value="Unassembled WGS sequence"/>
</dbReference>
<dbReference type="GO" id="GO:0005737">
    <property type="term" value="C:cytoplasm"/>
    <property type="evidence" value="ECO:0007669"/>
    <property type="project" value="UniProtKB-SubCell"/>
</dbReference>
<evidence type="ECO:0000256" key="4">
    <source>
        <dbReference type="ARBA" id="ARBA00022741"/>
    </source>
</evidence>
<feature type="compositionally biased region" description="Acidic residues" evidence="15">
    <location>
        <begin position="846"/>
        <end position="857"/>
    </location>
</feature>
<dbReference type="Pfam" id="PF00004">
    <property type="entry name" value="AAA"/>
    <property type="match status" value="1"/>
</dbReference>
<evidence type="ECO:0000256" key="15">
    <source>
        <dbReference type="SAM" id="MobiDB-lite"/>
    </source>
</evidence>
<feature type="domain" description="Lon N-terminal" evidence="17">
    <location>
        <begin position="38"/>
        <end position="234"/>
    </location>
</feature>
<dbReference type="SUPFAM" id="SSF54211">
    <property type="entry name" value="Ribosomal protein S5 domain 2-like"/>
    <property type="match status" value="1"/>
</dbReference>
<comment type="similarity">
    <text evidence="9 10 13 14">Belongs to the peptidase S16 family.</text>
</comment>
<evidence type="ECO:0000313" key="19">
    <source>
        <dbReference type="Proteomes" id="UP000216446"/>
    </source>
</evidence>
<sequence length="857" mass="94440">MNPISPSLFAASDPEQSIPLLTPDEEREMHTSELPDDLPILALRNTVLYPGVVLPITVGRDASLKLVKDAYGDDRTIGVVAQKSAETEDPDPADLYEVGTAATILKLIKMPDGSVSIVIQGKRRFDLGEITQTDPYFRAKVSPIEEEDPAEDDEAELSARVRSIKELAVQIVNMSPNLPSEAAYAIRNIESPGFLVHFIASNLQIDVEKKQELLETLPLLERAALVLEHLEQEIRVLEISEEIRSKVKTDVDQQQREFFLRQQLKAIQDELGDGEGGGVEAAELRQRLDEKRDDLPETVIEAVEKELTKLGRTNPASPEYSVVRNYVETILDLPWQHVSEDSLDIAKAREVLDEDHYGLDDVKKRILEYLAVLKLKGERDGESVSRAPILCFYGPPGVGKTSLGKSIARSLGREFVRMSLGGVRDEAEIRGHRRTYIGSMPGRILQSLKKAGTSNPVFMLDEVDKLGSDFRGDPSSALLEVLDPEQNDAFNDHYMELDYDLSKVMFIATANYLENIPAPLRDRMEIIEITGYTLGEKRQIAKQYLVPRQTERNGLNDDQLTIETDALDLLIEGYTRESGVRQLERTIGGVARGVAVKVASGESEHETVEVDDVKEYLGARKFFNETAERTEVPGVATGLAWTPVGGDILFIEASASRGNGKMTLTGKLGDVMRESAQAAQSWVRAHADDLGIPPEAFRYWDLHVHVPAGAIPKDGPSAGVAMVAALTSIYTQRRVRHDVAMTGEITLRGLVLPVGGIKEKVLAARRAGIETVVLPEKNQKDVDEIKDVAVEGLEVKYVSRITDALDLILEPEVMEDPETRFAVSEQDKALASGAAPSPDPIVIASGEEEDEEPAMAL</sequence>
<keyword evidence="4 9" id="KW-0547">Nucleotide-binding</keyword>
<evidence type="ECO:0000313" key="18">
    <source>
        <dbReference type="EMBL" id="OZC03629.1"/>
    </source>
</evidence>
<dbReference type="InParanoid" id="A0A259U0V4"/>
<proteinExistence type="evidence at transcript level"/>
<dbReference type="InterPro" id="IPR015947">
    <property type="entry name" value="PUA-like_sf"/>
</dbReference>
<dbReference type="FunCoup" id="A0A259U0V4">
    <property type="interactions" value="521"/>
</dbReference>
<dbReference type="FunFam" id="3.40.50.300:FF:000382">
    <property type="entry name" value="Lon protease homolog 2, peroxisomal"/>
    <property type="match status" value="1"/>
</dbReference>
<feature type="active site" evidence="9 11">
    <location>
        <position position="760"/>
    </location>
</feature>
<evidence type="ECO:0000259" key="16">
    <source>
        <dbReference type="PROSITE" id="PS51786"/>
    </source>
</evidence>
<dbReference type="InterPro" id="IPR008269">
    <property type="entry name" value="Lon_proteolytic"/>
</dbReference>
<evidence type="ECO:0000256" key="14">
    <source>
        <dbReference type="RuleBase" id="RU000591"/>
    </source>
</evidence>
<dbReference type="InterPro" id="IPR003593">
    <property type="entry name" value="AAA+_ATPase"/>
</dbReference>
<evidence type="ECO:0000256" key="8">
    <source>
        <dbReference type="ARBA" id="ARBA00023016"/>
    </source>
</evidence>
<keyword evidence="3 9" id="KW-0645">Protease</keyword>
<comment type="catalytic activity">
    <reaction evidence="9 10 13">
        <text>Hydrolysis of proteins in presence of ATP.</text>
        <dbReference type="EC" id="3.4.21.53"/>
    </reaction>
</comment>
<dbReference type="SMART" id="SM00464">
    <property type="entry name" value="LON"/>
    <property type="match status" value="1"/>
</dbReference>
<dbReference type="Gene3D" id="1.10.8.60">
    <property type="match status" value="1"/>
</dbReference>
<evidence type="ECO:0000256" key="9">
    <source>
        <dbReference type="HAMAP-Rule" id="MF_01973"/>
    </source>
</evidence>
<feature type="region of interest" description="Disordered" evidence="15">
    <location>
        <begin position="822"/>
        <end position="857"/>
    </location>
</feature>
<dbReference type="InterPro" id="IPR046336">
    <property type="entry name" value="Lon_prtase_N_sf"/>
</dbReference>
<dbReference type="EMBL" id="MQWB01000001">
    <property type="protein sequence ID" value="OZC03629.1"/>
    <property type="molecule type" value="Genomic_DNA"/>
</dbReference>
<feature type="binding site" evidence="9 12">
    <location>
        <begin position="394"/>
        <end position="401"/>
    </location>
    <ligand>
        <name>ATP</name>
        <dbReference type="ChEBI" id="CHEBI:30616"/>
    </ligand>
</feature>
<evidence type="ECO:0000256" key="6">
    <source>
        <dbReference type="ARBA" id="ARBA00022825"/>
    </source>
</evidence>
<dbReference type="GO" id="GO:0005524">
    <property type="term" value="F:ATP binding"/>
    <property type="evidence" value="ECO:0007669"/>
    <property type="project" value="UniProtKB-UniRule"/>
</dbReference>
<dbReference type="HAMAP" id="MF_01973">
    <property type="entry name" value="lon_bact"/>
    <property type="match status" value="1"/>
</dbReference>
<evidence type="ECO:0000256" key="13">
    <source>
        <dbReference type="PROSITE-ProRule" id="PRU01122"/>
    </source>
</evidence>
<keyword evidence="8 9" id="KW-0346">Stress response</keyword>
<evidence type="ECO:0000256" key="1">
    <source>
        <dbReference type="ARBA" id="ARBA00004496"/>
    </source>
</evidence>
<dbReference type="PROSITE" id="PS51787">
    <property type="entry name" value="LON_N"/>
    <property type="match status" value="1"/>
</dbReference>
<dbReference type="SUPFAM" id="SSF52540">
    <property type="entry name" value="P-loop containing nucleoside triphosphate hydrolases"/>
    <property type="match status" value="1"/>
</dbReference>
<gene>
    <name evidence="9" type="primary">lon</name>
    <name evidence="18" type="ORF">BSZ36_11930</name>
</gene>
<dbReference type="InterPro" id="IPR003111">
    <property type="entry name" value="Lon_prtase_N"/>
</dbReference>
<dbReference type="SMART" id="SM00382">
    <property type="entry name" value="AAA"/>
    <property type="match status" value="1"/>
</dbReference>
<evidence type="ECO:0000256" key="3">
    <source>
        <dbReference type="ARBA" id="ARBA00022670"/>
    </source>
</evidence>
<comment type="function">
    <text evidence="9">ATP-dependent serine protease that mediates the selective degradation of mutant and abnormal proteins as well as certain short-lived regulatory proteins. Required for cellular homeostasis and for survival from DNA damage and developmental changes induced by stress. Degrades polypeptides processively to yield small peptide fragments that are 5 to 10 amino acids long. Binds to DNA in a double-stranded, site-specific manner.</text>
</comment>
<evidence type="ECO:0000256" key="2">
    <source>
        <dbReference type="ARBA" id="ARBA00022490"/>
    </source>
</evidence>
<keyword evidence="7 9" id="KW-0067">ATP-binding</keyword>
<accession>A0A259U0V4</accession>
<feature type="active site" evidence="9 11">
    <location>
        <position position="717"/>
    </location>
</feature>
<dbReference type="NCBIfam" id="TIGR00763">
    <property type="entry name" value="lon"/>
    <property type="match status" value="1"/>
</dbReference>
<dbReference type="Gene3D" id="2.30.130.40">
    <property type="entry name" value="LON domain-like"/>
    <property type="match status" value="1"/>
</dbReference>
<keyword evidence="2 9" id="KW-0963">Cytoplasm</keyword>
<dbReference type="Pfam" id="PF05362">
    <property type="entry name" value="Lon_C"/>
    <property type="match status" value="1"/>
</dbReference>
<comment type="subcellular location">
    <subcellularLocation>
        <location evidence="1 9 10">Cytoplasm</location>
    </subcellularLocation>
</comment>